<comment type="caution">
    <text evidence="1">The sequence shown here is derived from an EMBL/GenBank/DDBJ whole genome shotgun (WGS) entry which is preliminary data.</text>
</comment>
<gene>
    <name evidence="1" type="ORF">GUJ93_ZPchr0003g18246</name>
</gene>
<evidence type="ECO:0000313" key="2">
    <source>
        <dbReference type="Proteomes" id="UP000729402"/>
    </source>
</evidence>
<keyword evidence="2" id="KW-1185">Reference proteome</keyword>
<accession>A0A8J5RNP8</accession>
<protein>
    <submittedName>
        <fullName evidence="1">Uncharacterized protein</fullName>
    </submittedName>
</protein>
<dbReference type="Proteomes" id="UP000729402">
    <property type="component" value="Unassembled WGS sequence"/>
</dbReference>
<organism evidence="1 2">
    <name type="scientific">Zizania palustris</name>
    <name type="common">Northern wild rice</name>
    <dbReference type="NCBI Taxonomy" id="103762"/>
    <lineage>
        <taxon>Eukaryota</taxon>
        <taxon>Viridiplantae</taxon>
        <taxon>Streptophyta</taxon>
        <taxon>Embryophyta</taxon>
        <taxon>Tracheophyta</taxon>
        <taxon>Spermatophyta</taxon>
        <taxon>Magnoliopsida</taxon>
        <taxon>Liliopsida</taxon>
        <taxon>Poales</taxon>
        <taxon>Poaceae</taxon>
        <taxon>BOP clade</taxon>
        <taxon>Oryzoideae</taxon>
        <taxon>Oryzeae</taxon>
        <taxon>Zizaniinae</taxon>
        <taxon>Zizania</taxon>
    </lineage>
</organism>
<reference evidence="1" key="2">
    <citation type="submission" date="2021-02" db="EMBL/GenBank/DDBJ databases">
        <authorList>
            <person name="Kimball J.A."/>
            <person name="Haas M.W."/>
            <person name="Macchietto M."/>
            <person name="Kono T."/>
            <person name="Duquette J."/>
            <person name="Shao M."/>
        </authorList>
    </citation>
    <scope>NUCLEOTIDE SEQUENCE</scope>
    <source>
        <tissue evidence="1">Fresh leaf tissue</tissue>
    </source>
</reference>
<evidence type="ECO:0000313" key="1">
    <source>
        <dbReference type="EMBL" id="KAG8061970.1"/>
    </source>
</evidence>
<dbReference type="EMBL" id="JAAALK010000286">
    <property type="protein sequence ID" value="KAG8061970.1"/>
    <property type="molecule type" value="Genomic_DNA"/>
</dbReference>
<proteinExistence type="predicted"/>
<sequence>MPPPPRPISLCLLSALLFGPFPPHVSRLGSLRLFLHAPDPSATLLIAVIAYAASSMPRPLRGSDQLWRRGAWQ</sequence>
<reference evidence="1" key="1">
    <citation type="journal article" date="2021" name="bioRxiv">
        <title>Whole Genome Assembly and Annotation of Northern Wild Rice, Zizania palustris L., Supports a Whole Genome Duplication in the Zizania Genus.</title>
        <authorList>
            <person name="Haas M."/>
            <person name="Kono T."/>
            <person name="Macchietto M."/>
            <person name="Millas R."/>
            <person name="McGilp L."/>
            <person name="Shao M."/>
            <person name="Duquette J."/>
            <person name="Hirsch C.N."/>
            <person name="Kimball J."/>
        </authorList>
    </citation>
    <scope>NUCLEOTIDE SEQUENCE</scope>
    <source>
        <tissue evidence="1">Fresh leaf tissue</tissue>
    </source>
</reference>
<name>A0A8J5RNP8_ZIZPA</name>
<dbReference type="AlphaFoldDB" id="A0A8J5RNP8"/>